<evidence type="ECO:0000256" key="1">
    <source>
        <dbReference type="ARBA" id="ARBA00023125"/>
    </source>
</evidence>
<dbReference type="PANTHER" id="PTHR33221:SF4">
    <property type="entry name" value="HTH-TYPE TRANSCRIPTIONAL REPRESSOR NSRR"/>
    <property type="match status" value="1"/>
</dbReference>
<name>A0A1T4MBW9_9HYPH</name>
<dbReference type="GO" id="GO:0003677">
    <property type="term" value="F:DNA binding"/>
    <property type="evidence" value="ECO:0007669"/>
    <property type="project" value="UniProtKB-KW"/>
</dbReference>
<dbReference type="Pfam" id="PF02082">
    <property type="entry name" value="Rrf2"/>
    <property type="match status" value="1"/>
</dbReference>
<organism evidence="2 3">
    <name type="scientific">Consotaella salsifontis</name>
    <dbReference type="NCBI Taxonomy" id="1365950"/>
    <lineage>
        <taxon>Bacteria</taxon>
        <taxon>Pseudomonadati</taxon>
        <taxon>Pseudomonadota</taxon>
        <taxon>Alphaproteobacteria</taxon>
        <taxon>Hyphomicrobiales</taxon>
        <taxon>Aurantimonadaceae</taxon>
        <taxon>Consotaella</taxon>
    </lineage>
</organism>
<dbReference type="GO" id="GO:0003700">
    <property type="term" value="F:DNA-binding transcription factor activity"/>
    <property type="evidence" value="ECO:0007669"/>
    <property type="project" value="TreeGrafter"/>
</dbReference>
<dbReference type="EMBL" id="FUXL01000002">
    <property type="protein sequence ID" value="SJZ64540.1"/>
    <property type="molecule type" value="Genomic_DNA"/>
</dbReference>
<sequence>MRLTRHTNYAIRILMYCAANDDGRLSRVGDIAKSYGVSDLFLFKILQPLVEAGMVSTLRGRKGGIKLARPASEITLRAVVELTEESFGLSECFETGAADCPLIDSCGLSAALHAALNAFLSTLESYTIADLVEEKSSVRSRLGLGESAPVAPHEPPLEGAAAL</sequence>
<evidence type="ECO:0000313" key="2">
    <source>
        <dbReference type="EMBL" id="SJZ64540.1"/>
    </source>
</evidence>
<dbReference type="PANTHER" id="PTHR33221">
    <property type="entry name" value="WINGED HELIX-TURN-HELIX TRANSCRIPTIONAL REGULATOR, RRF2 FAMILY"/>
    <property type="match status" value="1"/>
</dbReference>
<dbReference type="Proteomes" id="UP000190135">
    <property type="component" value="Unassembled WGS sequence"/>
</dbReference>
<dbReference type="GO" id="GO:0005829">
    <property type="term" value="C:cytosol"/>
    <property type="evidence" value="ECO:0007669"/>
    <property type="project" value="TreeGrafter"/>
</dbReference>
<dbReference type="NCBIfam" id="TIGR00738">
    <property type="entry name" value="rrf2_super"/>
    <property type="match status" value="1"/>
</dbReference>
<evidence type="ECO:0000313" key="3">
    <source>
        <dbReference type="Proteomes" id="UP000190135"/>
    </source>
</evidence>
<dbReference type="RefSeq" id="WP_078706774.1">
    <property type="nucleotide sequence ID" value="NZ_FUXL01000002.1"/>
</dbReference>
<proteinExistence type="predicted"/>
<dbReference type="SUPFAM" id="SSF46785">
    <property type="entry name" value="Winged helix' DNA-binding domain"/>
    <property type="match status" value="1"/>
</dbReference>
<keyword evidence="3" id="KW-1185">Reference proteome</keyword>
<protein>
    <submittedName>
        <fullName evidence="2">Transcriptional regulator, BadM/Rrf2 family</fullName>
    </submittedName>
</protein>
<gene>
    <name evidence="2" type="ORF">SAMN05428963_10265</name>
</gene>
<reference evidence="2 3" key="1">
    <citation type="submission" date="2017-02" db="EMBL/GenBank/DDBJ databases">
        <authorList>
            <person name="Peterson S.W."/>
        </authorList>
    </citation>
    <scope>NUCLEOTIDE SEQUENCE [LARGE SCALE GENOMIC DNA]</scope>
    <source>
        <strain evidence="2 3">USBA 369</strain>
    </source>
</reference>
<accession>A0A1T4MBW9</accession>
<dbReference type="STRING" id="1365950.SAMN05428963_10265"/>
<dbReference type="OrthoDB" id="9795923at2"/>
<dbReference type="NCBIfam" id="NF008886">
    <property type="entry name" value="PRK11920.1"/>
    <property type="match status" value="1"/>
</dbReference>
<dbReference type="InterPro" id="IPR000944">
    <property type="entry name" value="Tscrpt_reg_Rrf2"/>
</dbReference>
<dbReference type="AlphaFoldDB" id="A0A1T4MBW9"/>
<dbReference type="InterPro" id="IPR036388">
    <property type="entry name" value="WH-like_DNA-bd_sf"/>
</dbReference>
<dbReference type="InterPro" id="IPR036390">
    <property type="entry name" value="WH_DNA-bd_sf"/>
</dbReference>
<dbReference type="PROSITE" id="PS51197">
    <property type="entry name" value="HTH_RRF2_2"/>
    <property type="match status" value="1"/>
</dbReference>
<dbReference type="Gene3D" id="1.10.10.10">
    <property type="entry name" value="Winged helix-like DNA-binding domain superfamily/Winged helix DNA-binding domain"/>
    <property type="match status" value="1"/>
</dbReference>
<keyword evidence="1" id="KW-0238">DNA-binding</keyword>